<keyword evidence="3" id="KW-1185">Reference proteome</keyword>
<keyword evidence="1" id="KW-1133">Transmembrane helix</keyword>
<feature type="transmembrane region" description="Helical" evidence="1">
    <location>
        <begin position="55"/>
        <end position="75"/>
    </location>
</feature>
<gene>
    <name evidence="2" type="ORF">SCLAR_v1c01370</name>
</gene>
<protein>
    <submittedName>
        <fullName evidence="2">Uncharacterized protein</fullName>
    </submittedName>
</protein>
<dbReference type="AlphaFoldDB" id="A0A1Y0KZ59"/>
<feature type="transmembrane region" description="Helical" evidence="1">
    <location>
        <begin position="95"/>
        <end position="114"/>
    </location>
</feature>
<keyword evidence="1" id="KW-0472">Membrane</keyword>
<keyword evidence="1" id="KW-0812">Transmembrane</keyword>
<organism evidence="2 3">
    <name type="scientific">Spiroplasma clarkii</name>
    <dbReference type="NCBI Taxonomy" id="2139"/>
    <lineage>
        <taxon>Bacteria</taxon>
        <taxon>Bacillati</taxon>
        <taxon>Mycoplasmatota</taxon>
        <taxon>Mollicutes</taxon>
        <taxon>Entomoplasmatales</taxon>
        <taxon>Spiroplasmataceae</taxon>
        <taxon>Spiroplasma</taxon>
    </lineage>
</organism>
<proteinExistence type="predicted"/>
<dbReference type="Proteomes" id="UP000231179">
    <property type="component" value="Chromosome"/>
</dbReference>
<dbReference type="RefSeq" id="WP_100254035.1">
    <property type="nucleotide sequence ID" value="NZ_CP015819.1"/>
</dbReference>
<evidence type="ECO:0000256" key="1">
    <source>
        <dbReference type="SAM" id="Phobius"/>
    </source>
</evidence>
<dbReference type="EMBL" id="CP024870">
    <property type="protein sequence ID" value="ATX70468.1"/>
    <property type="molecule type" value="Genomic_DNA"/>
</dbReference>
<dbReference type="KEGG" id="scla:SCLARK_00269"/>
<sequence length="189" mass="22561">MLKKTFATLLLLVSFLCQYIIMHIPFFQPVLIVGIPIYLAVQAWMLKVFDFYENIFINVIANAAFLILISCFQLIQKGDFWWYFKDRIDLTTFILIYWALSSSMYFGLLFEHWFAKALVPFLIQIVICLILWLVAYFNFSWIDANNQIIKVKWWTVWVALTSIAIVFWFNLTIVKWMNKSIKINKKEVQ</sequence>
<reference evidence="2 3" key="1">
    <citation type="submission" date="2017-11" db="EMBL/GenBank/DDBJ databases">
        <title>Complete genome sequence of Spiroplasma clarkii CN-5 (DSM 19994).</title>
        <authorList>
            <person name="Tsai Y.-M."/>
            <person name="Chang A."/>
            <person name="Lo W.-S."/>
            <person name="Kuo C.-H."/>
        </authorList>
    </citation>
    <scope>NUCLEOTIDE SEQUENCE [LARGE SCALE GENOMIC DNA]</scope>
    <source>
        <strain evidence="2 3">CN-5</strain>
    </source>
</reference>
<accession>A0A1Y0KZ59</accession>
<dbReference type="OrthoDB" id="9809772at2"/>
<evidence type="ECO:0000313" key="3">
    <source>
        <dbReference type="Proteomes" id="UP000231179"/>
    </source>
</evidence>
<name>A0A1Y0KZ59_9MOLU</name>
<feature type="transmembrane region" description="Helical" evidence="1">
    <location>
        <begin position="121"/>
        <end position="142"/>
    </location>
</feature>
<feature type="transmembrane region" description="Helical" evidence="1">
    <location>
        <begin position="27"/>
        <end position="46"/>
    </location>
</feature>
<feature type="transmembrane region" description="Helical" evidence="1">
    <location>
        <begin position="154"/>
        <end position="176"/>
    </location>
</feature>
<evidence type="ECO:0000313" key="2">
    <source>
        <dbReference type="EMBL" id="ATX70468.1"/>
    </source>
</evidence>